<keyword evidence="3" id="KW-1185">Reference proteome</keyword>
<feature type="compositionally biased region" description="Basic and acidic residues" evidence="1">
    <location>
        <begin position="41"/>
        <end position="50"/>
    </location>
</feature>
<evidence type="ECO:0000256" key="1">
    <source>
        <dbReference type="SAM" id="MobiDB-lite"/>
    </source>
</evidence>
<evidence type="ECO:0000313" key="2">
    <source>
        <dbReference type="EMBL" id="EJK52011.1"/>
    </source>
</evidence>
<comment type="caution">
    <text evidence="2">The sequence shown here is derived from an EMBL/GenBank/DDBJ whole genome shotgun (WGS) entry which is preliminary data.</text>
</comment>
<dbReference type="EMBL" id="AGNL01040593">
    <property type="protein sequence ID" value="EJK52011.1"/>
    <property type="molecule type" value="Genomic_DNA"/>
</dbReference>
<organism evidence="2 3">
    <name type="scientific">Thalassiosira oceanica</name>
    <name type="common">Marine diatom</name>
    <dbReference type="NCBI Taxonomy" id="159749"/>
    <lineage>
        <taxon>Eukaryota</taxon>
        <taxon>Sar</taxon>
        <taxon>Stramenopiles</taxon>
        <taxon>Ochrophyta</taxon>
        <taxon>Bacillariophyta</taxon>
        <taxon>Coscinodiscophyceae</taxon>
        <taxon>Thalassiosirophycidae</taxon>
        <taxon>Thalassiosirales</taxon>
        <taxon>Thalassiosiraceae</taxon>
        <taxon>Thalassiosira</taxon>
    </lineage>
</organism>
<proteinExistence type="predicted"/>
<feature type="non-terminal residue" evidence="2">
    <location>
        <position position="1"/>
    </location>
</feature>
<protein>
    <submittedName>
        <fullName evidence="2">Uncharacterized protein</fullName>
    </submittedName>
</protein>
<gene>
    <name evidence="2" type="ORF">THAOC_28762</name>
</gene>
<reference evidence="2 3" key="1">
    <citation type="journal article" date="2012" name="Genome Biol.">
        <title>Genome and low-iron response of an oceanic diatom adapted to chronic iron limitation.</title>
        <authorList>
            <person name="Lommer M."/>
            <person name="Specht M."/>
            <person name="Roy A.S."/>
            <person name="Kraemer L."/>
            <person name="Andreson R."/>
            <person name="Gutowska M.A."/>
            <person name="Wolf J."/>
            <person name="Bergner S.V."/>
            <person name="Schilhabel M.B."/>
            <person name="Klostermeier U.C."/>
            <person name="Beiko R.G."/>
            <person name="Rosenstiel P."/>
            <person name="Hippler M."/>
            <person name="Laroche J."/>
        </authorList>
    </citation>
    <scope>NUCLEOTIDE SEQUENCE [LARGE SCALE GENOMIC DNA]</scope>
    <source>
        <strain evidence="2 3">CCMP1005</strain>
    </source>
</reference>
<sequence length="69" mass="7682">QGDAKIVASQSLAKEEIKDGLEAKLLCTEFTGVSQRTQRSLAKETQEAQRRVSARQESSRMEKSTLQTL</sequence>
<feature type="region of interest" description="Disordered" evidence="1">
    <location>
        <begin position="37"/>
        <end position="69"/>
    </location>
</feature>
<name>K0RSW4_THAOC</name>
<dbReference type="AlphaFoldDB" id="K0RSW4"/>
<accession>K0RSW4</accession>
<evidence type="ECO:0000313" key="3">
    <source>
        <dbReference type="Proteomes" id="UP000266841"/>
    </source>
</evidence>
<dbReference type="Proteomes" id="UP000266841">
    <property type="component" value="Unassembled WGS sequence"/>
</dbReference>